<protein>
    <submittedName>
        <fullName evidence="2">Uncharacterized protein</fullName>
    </submittedName>
</protein>
<dbReference type="OrthoDB" id="6656750at2"/>
<reference evidence="2 3" key="1">
    <citation type="submission" date="2019-03" db="EMBL/GenBank/DDBJ databases">
        <title>Alkanindiges illinoisensis: a potential pathogenic isolated from ascites of a gastric cancer patient with abdominal metastasis.</title>
        <authorList>
            <person name="Hu X."/>
            <person name="Yang B."/>
            <person name="Yan X."/>
            <person name="Lin L."/>
            <person name="Zhao H."/>
            <person name="Zhou F."/>
            <person name="Su B."/>
            <person name="Chen J."/>
            <person name="Rui Y."/>
            <person name="Wang Q."/>
            <person name="Zheng L."/>
        </authorList>
    </citation>
    <scope>NUCLEOTIDE SEQUENCE [LARGE SCALE GENOMIC DNA]</scope>
    <source>
        <strain evidence="2 3">NFYY 23406</strain>
    </source>
</reference>
<evidence type="ECO:0000313" key="2">
    <source>
        <dbReference type="EMBL" id="TEU30506.1"/>
    </source>
</evidence>
<dbReference type="AlphaFoldDB" id="A0A4Y7XFE4"/>
<dbReference type="EMBL" id="SNTY01000007">
    <property type="protein sequence ID" value="TEU30506.1"/>
    <property type="molecule type" value="Genomic_DNA"/>
</dbReference>
<keyword evidence="3" id="KW-1185">Reference proteome</keyword>
<name>A0A4Y7XFE4_9GAMM</name>
<sequence length="234" mass="25426">MNSIKMNSKARLPSGHKTSFFKTTSATGMPSLLKPLWVVPLGFGLFLSCSFTHAADQSAQPEQVTAATASSNTPLHEHSSVEPQAPAVQPSPNQPAPTSVPEQSESVEGPEQDNKIVIVSRPQVTGLWAMTIPGAQCIEYYNFMEKGDVIIKSGAEWTYGKYVYQVPAVAEPGSPVLALRIQYDNLQTDCSGNAIDQRGEDQQQYVKWTGPSSMEFCTTQDGAQCFASLRRILP</sequence>
<evidence type="ECO:0000313" key="3">
    <source>
        <dbReference type="Proteomes" id="UP000297834"/>
    </source>
</evidence>
<gene>
    <name evidence="2" type="ORF">E2B99_01460</name>
</gene>
<organism evidence="2 3">
    <name type="scientific">Alkanindiges illinoisensis</name>
    <dbReference type="NCBI Taxonomy" id="197183"/>
    <lineage>
        <taxon>Bacteria</taxon>
        <taxon>Pseudomonadati</taxon>
        <taxon>Pseudomonadota</taxon>
        <taxon>Gammaproteobacteria</taxon>
        <taxon>Moraxellales</taxon>
        <taxon>Moraxellaceae</taxon>
        <taxon>Alkanindiges</taxon>
    </lineage>
</organism>
<feature type="region of interest" description="Disordered" evidence="1">
    <location>
        <begin position="62"/>
        <end position="115"/>
    </location>
</feature>
<comment type="caution">
    <text evidence="2">The sequence shown here is derived from an EMBL/GenBank/DDBJ whole genome shotgun (WGS) entry which is preliminary data.</text>
</comment>
<proteinExistence type="predicted"/>
<accession>A0A4Y7XFE4</accession>
<dbReference type="Proteomes" id="UP000297834">
    <property type="component" value="Unassembled WGS sequence"/>
</dbReference>
<evidence type="ECO:0000256" key="1">
    <source>
        <dbReference type="SAM" id="MobiDB-lite"/>
    </source>
</evidence>
<feature type="compositionally biased region" description="Polar residues" evidence="1">
    <location>
        <begin position="96"/>
        <end position="106"/>
    </location>
</feature>
<dbReference type="RefSeq" id="WP_134243230.1">
    <property type="nucleotide sequence ID" value="NZ_SNTY01000007.1"/>
</dbReference>
<feature type="compositionally biased region" description="Polar residues" evidence="1">
    <location>
        <begin position="62"/>
        <end position="74"/>
    </location>
</feature>